<keyword evidence="9" id="KW-1185">Reference proteome</keyword>
<evidence type="ECO:0000256" key="5">
    <source>
        <dbReference type="ARBA" id="ARBA00023163"/>
    </source>
</evidence>
<name>A0A4S4D8W9_CAMSN</name>
<dbReference type="InterPro" id="IPR001965">
    <property type="entry name" value="Znf_PHD"/>
</dbReference>
<dbReference type="EMBL" id="SDRB02012127">
    <property type="protein sequence ID" value="THF98877.1"/>
    <property type="molecule type" value="Genomic_DNA"/>
</dbReference>
<dbReference type="InterPro" id="IPR019786">
    <property type="entry name" value="Zinc_finger_PHD-type_CS"/>
</dbReference>
<evidence type="ECO:0000259" key="7">
    <source>
        <dbReference type="SMART" id="SM00249"/>
    </source>
</evidence>
<accession>A0A4S4D8W9</accession>
<dbReference type="Pfam" id="PF25874">
    <property type="entry name" value="WHD_plant_repro"/>
    <property type="match status" value="2"/>
</dbReference>
<evidence type="ECO:0000256" key="4">
    <source>
        <dbReference type="ARBA" id="ARBA00023015"/>
    </source>
</evidence>
<dbReference type="Proteomes" id="UP000306102">
    <property type="component" value="Unassembled WGS sequence"/>
</dbReference>
<keyword evidence="4" id="KW-0805">Transcription regulation</keyword>
<gene>
    <name evidence="8" type="ORF">TEA_009844</name>
</gene>
<dbReference type="InterPro" id="IPR059080">
    <property type="entry name" value="WHD_PTC1"/>
</dbReference>
<dbReference type="InterPro" id="IPR057765">
    <property type="entry name" value="MS1-like_ubiquitin"/>
</dbReference>
<dbReference type="PANTHER" id="PTHR46201:SF8">
    <property type="entry name" value="CHROMATIN REGULATOR PHD FAMILY"/>
    <property type="match status" value="1"/>
</dbReference>
<evidence type="ECO:0000256" key="3">
    <source>
        <dbReference type="ARBA" id="ARBA00022833"/>
    </source>
</evidence>
<sequence length="748" mass="85274">MATRVFEPCKIRKRKPTVFGFRSFANPGSTIAFCATFRDNVRLFLQECAEISDHGVAGMPTWCTFLVNETTGSVFPLYTIEESVQFSLRPFCDHCKCIGWGHHFVSKRRYHMIIPDYENWDKPLKGNFLELRTHFLHGLIHCNGFGHLLCINGIEEDSNCLPKFHLMDLWDRICTILQTRKISVSDDLKERSMELRLLHGVAFRQSWFGKWGYKFARGSFGVVEHQYNSAINFLSTLDLEKIVDDFKNTSRGREIQQIIRNYREFSETQLVTMSDLLQFMLDFKSRAKNPNSKTWSRKTDQSEPRTEDNPISTSTFVSSLASIDCRWPQKRLEYALKVIANLLKNNKETAMSRKELREEARQCIGDTGLIDFVLRSINNLVVDNQIIRRSINPSTKLVEFTIHDVVKRTDMSTESYTESSTFLSSAVKFDSRWPQQRLEQAAKVIWKVLRENKEMISGKSSMSRQELRDLARQHVGDTGLIDFVLKSIDGSIVGNQIVCRSRNPSSKLVEFTIEDVSDQSGVENMVGLSPTLAPEPGFDVYEDVQFLYENVLFGYPESDSVSDSMSWATLAIMDSKHFVKEWRVKNEVNEYLMTLTCRVLPSFDELETELTRPLPPGELVVVPPWITVSELKVVAQCALRDTYCVMEGFIVSQIGGLKGLEDERVLSCAVEAGAHVWVRGCGLDLGTKVRYEGGVNDWTVDCVCGTKDHDGERIVGCDGCHVWQHTRCNNIEDDEPAPSPFLCIKCGC</sequence>
<dbReference type="CDD" id="cd15556">
    <property type="entry name" value="PHD_MMD1_like"/>
    <property type="match status" value="1"/>
</dbReference>
<keyword evidence="5" id="KW-0804">Transcription</keyword>
<dbReference type="PROSITE" id="PS01359">
    <property type="entry name" value="ZF_PHD_1"/>
    <property type="match status" value="1"/>
</dbReference>
<keyword evidence="3" id="KW-0862">Zinc</keyword>
<feature type="compositionally biased region" description="Basic and acidic residues" evidence="6">
    <location>
        <begin position="297"/>
        <end position="308"/>
    </location>
</feature>
<reference evidence="8 9" key="1">
    <citation type="journal article" date="2018" name="Proc. Natl. Acad. Sci. U.S.A.">
        <title>Draft genome sequence of Camellia sinensis var. sinensis provides insights into the evolution of the tea genome and tea quality.</title>
        <authorList>
            <person name="Wei C."/>
            <person name="Yang H."/>
            <person name="Wang S."/>
            <person name="Zhao J."/>
            <person name="Liu C."/>
            <person name="Gao L."/>
            <person name="Xia E."/>
            <person name="Lu Y."/>
            <person name="Tai Y."/>
            <person name="She G."/>
            <person name="Sun J."/>
            <person name="Cao H."/>
            <person name="Tong W."/>
            <person name="Gao Q."/>
            <person name="Li Y."/>
            <person name="Deng W."/>
            <person name="Jiang X."/>
            <person name="Wang W."/>
            <person name="Chen Q."/>
            <person name="Zhang S."/>
            <person name="Li H."/>
            <person name="Wu J."/>
            <person name="Wang P."/>
            <person name="Li P."/>
            <person name="Shi C."/>
            <person name="Zheng F."/>
            <person name="Jian J."/>
            <person name="Huang B."/>
            <person name="Shan D."/>
            <person name="Shi M."/>
            <person name="Fang C."/>
            <person name="Yue Y."/>
            <person name="Li F."/>
            <person name="Li D."/>
            <person name="Wei S."/>
            <person name="Han B."/>
            <person name="Jiang C."/>
            <person name="Yin Y."/>
            <person name="Xia T."/>
            <person name="Zhang Z."/>
            <person name="Bennetzen J.L."/>
            <person name="Zhao S."/>
            <person name="Wan X."/>
        </authorList>
    </citation>
    <scope>NUCLEOTIDE SEQUENCE [LARGE SCALE GENOMIC DNA]</scope>
    <source>
        <strain evidence="9">cv. Shuchazao</strain>
        <tissue evidence="8">Leaf</tissue>
    </source>
</reference>
<comment type="caution">
    <text evidence="8">The sequence shown here is derived from an EMBL/GenBank/DDBJ whole genome shotgun (WGS) entry which is preliminary data.</text>
</comment>
<dbReference type="InterPro" id="IPR013083">
    <property type="entry name" value="Znf_RING/FYVE/PHD"/>
</dbReference>
<dbReference type="InterPro" id="IPR019787">
    <property type="entry name" value="Znf_PHD-finger"/>
</dbReference>
<dbReference type="GO" id="GO:0008270">
    <property type="term" value="F:zinc ion binding"/>
    <property type="evidence" value="ECO:0007669"/>
    <property type="project" value="UniProtKB-KW"/>
</dbReference>
<dbReference type="Gene3D" id="3.30.40.10">
    <property type="entry name" value="Zinc/RING finger domain, C3HC4 (zinc finger)"/>
    <property type="match status" value="1"/>
</dbReference>
<dbReference type="AlphaFoldDB" id="A0A4S4D8W9"/>
<dbReference type="InterPro" id="IPR011011">
    <property type="entry name" value="Znf_FYVE_PHD"/>
</dbReference>
<proteinExistence type="predicted"/>
<dbReference type="PANTHER" id="PTHR46201">
    <property type="entry name" value="PHD FINGER PROTEIN MALE MEIOCYTE DEATH 1-RELATED"/>
    <property type="match status" value="1"/>
</dbReference>
<evidence type="ECO:0000313" key="9">
    <source>
        <dbReference type="Proteomes" id="UP000306102"/>
    </source>
</evidence>
<dbReference type="SUPFAM" id="SSF57903">
    <property type="entry name" value="FYVE/PHD zinc finger"/>
    <property type="match status" value="1"/>
</dbReference>
<keyword evidence="1" id="KW-0479">Metal-binding</keyword>
<dbReference type="SMART" id="SM00249">
    <property type="entry name" value="PHD"/>
    <property type="match status" value="1"/>
</dbReference>
<evidence type="ECO:0000256" key="2">
    <source>
        <dbReference type="ARBA" id="ARBA00022771"/>
    </source>
</evidence>
<evidence type="ECO:0000256" key="1">
    <source>
        <dbReference type="ARBA" id="ARBA00022723"/>
    </source>
</evidence>
<feature type="region of interest" description="Disordered" evidence="6">
    <location>
        <begin position="288"/>
        <end position="311"/>
    </location>
</feature>
<keyword evidence="2" id="KW-0863">Zinc-finger</keyword>
<evidence type="ECO:0000313" key="8">
    <source>
        <dbReference type="EMBL" id="THF98877.1"/>
    </source>
</evidence>
<organism evidence="8 9">
    <name type="scientific">Camellia sinensis var. sinensis</name>
    <name type="common">China tea</name>
    <dbReference type="NCBI Taxonomy" id="542762"/>
    <lineage>
        <taxon>Eukaryota</taxon>
        <taxon>Viridiplantae</taxon>
        <taxon>Streptophyta</taxon>
        <taxon>Embryophyta</taxon>
        <taxon>Tracheophyta</taxon>
        <taxon>Spermatophyta</taxon>
        <taxon>Magnoliopsida</taxon>
        <taxon>eudicotyledons</taxon>
        <taxon>Gunneridae</taxon>
        <taxon>Pentapetalae</taxon>
        <taxon>asterids</taxon>
        <taxon>Ericales</taxon>
        <taxon>Theaceae</taxon>
        <taxon>Camellia</taxon>
    </lineage>
</organism>
<dbReference type="Pfam" id="PF25565">
    <property type="entry name" value="Ubiquitin_At1g33420"/>
    <property type="match status" value="1"/>
</dbReference>
<evidence type="ECO:0000256" key="6">
    <source>
        <dbReference type="SAM" id="MobiDB-lite"/>
    </source>
</evidence>
<feature type="domain" description="Zinc finger PHD-type" evidence="7">
    <location>
        <begin position="701"/>
        <end position="747"/>
    </location>
</feature>
<protein>
    <recommendedName>
        <fullName evidence="7">Zinc finger PHD-type domain-containing protein</fullName>
    </recommendedName>
</protein>
<dbReference type="STRING" id="542762.A0A4S4D8W9"/>
<dbReference type="Pfam" id="PF00628">
    <property type="entry name" value="PHD"/>
    <property type="match status" value="1"/>
</dbReference>
<dbReference type="InterPro" id="IPR058054">
    <property type="entry name" value="Znf_MS1-like"/>
</dbReference>